<evidence type="ECO:0000313" key="6">
    <source>
        <dbReference type="Proteomes" id="UP000287033"/>
    </source>
</evidence>
<dbReference type="GO" id="GO:0046872">
    <property type="term" value="F:metal ion binding"/>
    <property type="evidence" value="ECO:0007669"/>
    <property type="project" value="UniProtKB-KW"/>
</dbReference>
<dbReference type="Gene3D" id="1.20.245.10">
    <property type="entry name" value="Lipoxygenase-1, Domain 5"/>
    <property type="match status" value="2"/>
</dbReference>
<dbReference type="PANTHER" id="PTHR11771">
    <property type="entry name" value="LIPOXYGENASE"/>
    <property type="match status" value="1"/>
</dbReference>
<dbReference type="InterPro" id="IPR000907">
    <property type="entry name" value="LipOase"/>
</dbReference>
<dbReference type="STRING" id="137246.A0A401REP5"/>
<dbReference type="GO" id="GO:0034440">
    <property type="term" value="P:lipid oxidation"/>
    <property type="evidence" value="ECO:0007669"/>
    <property type="project" value="InterPro"/>
</dbReference>
<dbReference type="SUPFAM" id="SSF48484">
    <property type="entry name" value="Lipoxigenase"/>
    <property type="match status" value="2"/>
</dbReference>
<sequence length="126" mass="14687">MLAKMWVRSCDFQHFELVSHLLKTYLIAETFSLATLRQLPSMHPIYKPKQTPGEDNPIFLPSDAEPDWVLAKMWVRSCDFQHFELVSHLLKTQLIAETFSVATLRQQPSVHPIYKVRSMRKNVASF</sequence>
<dbReference type="InterPro" id="IPR013819">
    <property type="entry name" value="LipOase_C"/>
</dbReference>
<accession>A0A401REP5</accession>
<name>A0A401REP5_CHIPU</name>
<feature type="domain" description="Lipoxygenase" evidence="4">
    <location>
        <begin position="1"/>
        <end position="126"/>
    </location>
</feature>
<dbReference type="Proteomes" id="UP000287033">
    <property type="component" value="Unassembled WGS sequence"/>
</dbReference>
<evidence type="ECO:0000256" key="2">
    <source>
        <dbReference type="ARBA" id="ARBA00022964"/>
    </source>
</evidence>
<evidence type="ECO:0000256" key="1">
    <source>
        <dbReference type="ARBA" id="ARBA00022723"/>
    </source>
</evidence>
<protein>
    <recommendedName>
        <fullName evidence="4">Lipoxygenase domain-containing protein</fullName>
    </recommendedName>
</protein>
<dbReference type="Gene3D" id="3.10.450.60">
    <property type="match status" value="2"/>
</dbReference>
<dbReference type="EMBL" id="BEZZ01002541">
    <property type="protein sequence ID" value="GCC16628.1"/>
    <property type="molecule type" value="Genomic_DNA"/>
</dbReference>
<keyword evidence="3" id="KW-0560">Oxidoreductase</keyword>
<dbReference type="PRINTS" id="PR00087">
    <property type="entry name" value="LIPOXYGENASE"/>
</dbReference>
<organism evidence="5 6">
    <name type="scientific">Chiloscyllium punctatum</name>
    <name type="common">Brownbanded bambooshark</name>
    <name type="synonym">Hemiscyllium punctatum</name>
    <dbReference type="NCBI Taxonomy" id="137246"/>
    <lineage>
        <taxon>Eukaryota</taxon>
        <taxon>Metazoa</taxon>
        <taxon>Chordata</taxon>
        <taxon>Craniata</taxon>
        <taxon>Vertebrata</taxon>
        <taxon>Chondrichthyes</taxon>
        <taxon>Elasmobranchii</taxon>
        <taxon>Galeomorphii</taxon>
        <taxon>Galeoidea</taxon>
        <taxon>Orectolobiformes</taxon>
        <taxon>Hemiscylliidae</taxon>
        <taxon>Chiloscyllium</taxon>
    </lineage>
</organism>
<comment type="caution">
    <text evidence="5">The sequence shown here is derived from an EMBL/GenBank/DDBJ whole genome shotgun (WGS) entry which is preliminary data.</text>
</comment>
<evidence type="ECO:0000259" key="4">
    <source>
        <dbReference type="PROSITE" id="PS51393"/>
    </source>
</evidence>
<gene>
    <name evidence="5" type="ORF">chiPu_0020354</name>
</gene>
<proteinExistence type="predicted"/>
<dbReference type="InterPro" id="IPR036226">
    <property type="entry name" value="LipOase_C_sf"/>
</dbReference>
<dbReference type="AlphaFoldDB" id="A0A401REP5"/>
<evidence type="ECO:0000256" key="3">
    <source>
        <dbReference type="ARBA" id="ARBA00023002"/>
    </source>
</evidence>
<keyword evidence="1" id="KW-0479">Metal-binding</keyword>
<dbReference type="GO" id="GO:0016702">
    <property type="term" value="F:oxidoreductase activity, acting on single donors with incorporation of molecular oxygen, incorporation of two atoms of oxygen"/>
    <property type="evidence" value="ECO:0007669"/>
    <property type="project" value="InterPro"/>
</dbReference>
<dbReference type="Pfam" id="PF00305">
    <property type="entry name" value="Lipoxygenase"/>
    <property type="match status" value="2"/>
</dbReference>
<dbReference type="PROSITE" id="PS51393">
    <property type="entry name" value="LIPOXYGENASE_3"/>
    <property type="match status" value="1"/>
</dbReference>
<evidence type="ECO:0000313" key="5">
    <source>
        <dbReference type="EMBL" id="GCC16628.1"/>
    </source>
</evidence>
<dbReference type="OrthoDB" id="407298at2759"/>
<keyword evidence="2" id="KW-0223">Dioxygenase</keyword>
<keyword evidence="6" id="KW-1185">Reference proteome</keyword>
<reference evidence="5 6" key="1">
    <citation type="journal article" date="2018" name="Nat. Ecol. Evol.">
        <title>Shark genomes provide insights into elasmobranch evolution and the origin of vertebrates.</title>
        <authorList>
            <person name="Hara Y"/>
            <person name="Yamaguchi K"/>
            <person name="Onimaru K"/>
            <person name="Kadota M"/>
            <person name="Koyanagi M"/>
            <person name="Keeley SD"/>
            <person name="Tatsumi K"/>
            <person name="Tanaka K"/>
            <person name="Motone F"/>
            <person name="Kageyama Y"/>
            <person name="Nozu R"/>
            <person name="Adachi N"/>
            <person name="Nishimura O"/>
            <person name="Nakagawa R"/>
            <person name="Tanegashima C"/>
            <person name="Kiyatake I"/>
            <person name="Matsumoto R"/>
            <person name="Murakumo K"/>
            <person name="Nishida K"/>
            <person name="Terakita A"/>
            <person name="Kuratani S"/>
            <person name="Sato K"/>
            <person name="Hyodo S Kuraku.S."/>
        </authorList>
    </citation>
    <scope>NUCLEOTIDE SEQUENCE [LARGE SCALE GENOMIC DNA]</scope>
</reference>